<sequence length="39" mass="4049">MSTGAVVMLIVAIVIVWGGLLGSLVHLRRHPDAGPPEAD</sequence>
<dbReference type="Pfam" id="PF16951">
    <property type="entry name" value="MaAIMP_sms"/>
    <property type="match status" value="1"/>
</dbReference>
<keyword evidence="1" id="KW-1133">Transmembrane helix</keyword>
<organism evidence="2 3">
    <name type="scientific">Jiangella alba</name>
    <dbReference type="NCBI Taxonomy" id="561176"/>
    <lineage>
        <taxon>Bacteria</taxon>
        <taxon>Bacillati</taxon>
        <taxon>Actinomycetota</taxon>
        <taxon>Actinomycetes</taxon>
        <taxon>Jiangellales</taxon>
        <taxon>Jiangellaceae</taxon>
        <taxon>Jiangella</taxon>
    </lineage>
</organism>
<dbReference type="STRING" id="561176.SAMN04488561_3829"/>
<evidence type="ECO:0000313" key="2">
    <source>
        <dbReference type="EMBL" id="SEF09647.1"/>
    </source>
</evidence>
<evidence type="ECO:0000256" key="1">
    <source>
        <dbReference type="SAM" id="Phobius"/>
    </source>
</evidence>
<dbReference type="Proteomes" id="UP000181980">
    <property type="component" value="Unassembled WGS sequence"/>
</dbReference>
<proteinExistence type="predicted"/>
<keyword evidence="1" id="KW-0472">Membrane</keyword>
<keyword evidence="1" id="KW-0812">Transmembrane</keyword>
<keyword evidence="3" id="KW-1185">Reference proteome</keyword>
<dbReference type="AlphaFoldDB" id="A0A1H5P9G1"/>
<gene>
    <name evidence="2" type="ORF">SAMN04488561_3829</name>
</gene>
<name>A0A1H5P9G1_9ACTN</name>
<dbReference type="RefSeq" id="WP_083289211.1">
    <property type="nucleotide sequence ID" value="NZ_FNUC01000004.1"/>
</dbReference>
<reference evidence="3" key="1">
    <citation type="submission" date="2016-10" db="EMBL/GenBank/DDBJ databases">
        <authorList>
            <person name="Varghese N."/>
            <person name="Submissions S."/>
        </authorList>
    </citation>
    <scope>NUCLEOTIDE SEQUENCE [LARGE SCALE GENOMIC DNA]</scope>
    <source>
        <strain evidence="3">DSM 45237</strain>
    </source>
</reference>
<accession>A0A1H5P9G1</accession>
<evidence type="ECO:0000313" key="3">
    <source>
        <dbReference type="Proteomes" id="UP000181980"/>
    </source>
</evidence>
<dbReference type="InterPro" id="IPR031596">
    <property type="entry name" value="MaAIMP_sms"/>
</dbReference>
<protein>
    <submittedName>
        <fullName evidence="2">Putative methionine and alanine importer, small subunit</fullName>
    </submittedName>
</protein>
<feature type="transmembrane region" description="Helical" evidence="1">
    <location>
        <begin position="6"/>
        <end position="27"/>
    </location>
</feature>
<dbReference type="NCBIfam" id="NF033493">
    <property type="entry name" value="MetS_like_NSS"/>
    <property type="match status" value="1"/>
</dbReference>
<dbReference type="EMBL" id="FNUC01000004">
    <property type="protein sequence ID" value="SEF09647.1"/>
    <property type="molecule type" value="Genomic_DNA"/>
</dbReference>